<evidence type="ECO:0000256" key="10">
    <source>
        <dbReference type="ARBA" id="ARBA00023317"/>
    </source>
</evidence>
<comment type="caution">
    <text evidence="12">The sequence shown here is derived from an EMBL/GenBank/DDBJ whole genome shotgun (WGS) entry which is preliminary data.</text>
</comment>
<dbReference type="InterPro" id="IPR033175">
    <property type="entry name" value="PSD-A"/>
</dbReference>
<feature type="site" description="Cleavage (non-hydrolytic); by autocatalysis" evidence="11">
    <location>
        <begin position="203"/>
        <end position="204"/>
    </location>
</feature>
<dbReference type="NCBIfam" id="NF003678">
    <property type="entry name" value="PRK05305.1-2"/>
    <property type="match status" value="1"/>
</dbReference>
<proteinExistence type="inferred from homology"/>
<keyword evidence="7 11" id="KW-0594">Phospholipid biosynthesis</keyword>
<protein>
    <recommendedName>
        <fullName evidence="11">Phosphatidylserine decarboxylase proenzyme</fullName>
        <ecNumber evidence="11">4.1.1.65</ecNumber>
    </recommendedName>
    <component>
        <recommendedName>
            <fullName evidence="11">Phosphatidylserine decarboxylase alpha chain</fullName>
        </recommendedName>
    </component>
    <component>
        <recommendedName>
            <fullName evidence="11">Phosphatidylserine decarboxylase beta chain</fullName>
        </recommendedName>
    </component>
</protein>
<comment type="similarity">
    <text evidence="11">Belongs to the phosphatidylserine decarboxylase family. PSD-A subfamily.</text>
</comment>
<gene>
    <name evidence="11" type="primary">psd</name>
    <name evidence="12" type="ORF">ACFSYJ_19755</name>
</gene>
<accession>A0ABW5GJ13</accession>
<keyword evidence="3 11" id="KW-0210">Decarboxylase</keyword>
<keyword evidence="2 11" id="KW-0444">Lipid biosynthesis</keyword>
<evidence type="ECO:0000256" key="3">
    <source>
        <dbReference type="ARBA" id="ARBA00022793"/>
    </source>
</evidence>
<evidence type="ECO:0000256" key="5">
    <source>
        <dbReference type="ARBA" id="ARBA00023136"/>
    </source>
</evidence>
<evidence type="ECO:0000256" key="4">
    <source>
        <dbReference type="ARBA" id="ARBA00023098"/>
    </source>
</evidence>
<comment type="subunit">
    <text evidence="11">Heterodimer of a large membrane-associated beta subunit and a small pyruvoyl-containing alpha subunit.</text>
</comment>
<evidence type="ECO:0000256" key="11">
    <source>
        <dbReference type="HAMAP-Rule" id="MF_00664"/>
    </source>
</evidence>
<organism evidence="12 13">
    <name type="scientific">Amycolatopsis samaneae</name>
    <dbReference type="NCBI Taxonomy" id="664691"/>
    <lineage>
        <taxon>Bacteria</taxon>
        <taxon>Bacillati</taxon>
        <taxon>Actinomycetota</taxon>
        <taxon>Actinomycetes</taxon>
        <taxon>Pseudonocardiales</taxon>
        <taxon>Pseudonocardiaceae</taxon>
        <taxon>Amycolatopsis</taxon>
    </lineage>
</organism>
<comment type="pathway">
    <text evidence="11">Phospholipid metabolism; phosphatidylethanolamine biosynthesis; phosphatidylethanolamine from CDP-diacylglycerol: step 2/2.</text>
</comment>
<comment type="function">
    <text evidence="11">Catalyzes the formation of phosphatidylethanolamine (PtdEtn) from phosphatidylserine (PtdSer).</text>
</comment>
<feature type="modified residue" description="Pyruvic acid (Ser); by autocatalysis" evidence="11">
    <location>
        <position position="204"/>
    </location>
</feature>
<dbReference type="PANTHER" id="PTHR35809:SF1">
    <property type="entry name" value="ARCHAETIDYLSERINE DECARBOXYLASE PROENZYME-RELATED"/>
    <property type="match status" value="1"/>
</dbReference>
<feature type="chain" id="PRO_5044934663" description="Phosphatidylserine decarboxylase alpha chain" evidence="11">
    <location>
        <begin position="204"/>
        <end position="241"/>
    </location>
</feature>
<keyword evidence="4 11" id="KW-0443">Lipid metabolism</keyword>
<evidence type="ECO:0000256" key="2">
    <source>
        <dbReference type="ARBA" id="ARBA00022516"/>
    </source>
</evidence>
<name>A0ABW5GJ13_9PSEU</name>
<evidence type="ECO:0000256" key="7">
    <source>
        <dbReference type="ARBA" id="ARBA00023209"/>
    </source>
</evidence>
<feature type="chain" id="PRO_5044934664" description="Phosphatidylserine decarboxylase beta chain" evidence="11">
    <location>
        <begin position="1"/>
        <end position="203"/>
    </location>
</feature>
<evidence type="ECO:0000256" key="8">
    <source>
        <dbReference type="ARBA" id="ARBA00023239"/>
    </source>
</evidence>
<dbReference type="EC" id="4.1.1.65" evidence="11"/>
<comment type="subcellular location">
    <subcellularLocation>
        <location evidence="11">Cell membrane</location>
        <topology evidence="11">Peripheral membrane protein</topology>
    </subcellularLocation>
</comment>
<sequence length="241" mass="25567">MSGNRPEAGGNPLAHAIELARETVPPMHPAGRPFVYGGLAATLLLRRLSKPLGVVGALTTAAMAAFFRSPKRVAPSRGGIAVASADGLVSLIEEATPPPELGLPAEPRMRVSVFLSVFDVHVQRTPANGVIERIAYRPGKFLSADLDKASEDNERNSVLLRTEDGHELVMVQIAGLVARRILCEIHEGDKVGVGETYGIIRFGSRVDLYLPEGSKVLVEKGQRTVGGETVIAELPAVPAKG</sequence>
<evidence type="ECO:0000313" key="13">
    <source>
        <dbReference type="Proteomes" id="UP001597419"/>
    </source>
</evidence>
<dbReference type="HAMAP" id="MF_00664">
    <property type="entry name" value="PS_decarb_PSD_A"/>
    <property type="match status" value="1"/>
</dbReference>
<keyword evidence="8 11" id="KW-0456">Lyase</keyword>
<keyword evidence="10 11" id="KW-0670">Pyruvate</keyword>
<keyword evidence="5 11" id="KW-0472">Membrane</keyword>
<dbReference type="PANTHER" id="PTHR35809">
    <property type="entry name" value="ARCHAETIDYLSERINE DECARBOXYLASE PROENZYME-RELATED"/>
    <property type="match status" value="1"/>
</dbReference>
<feature type="active site" description="Schiff-base intermediate with substrate; via pyruvic acid" evidence="11">
    <location>
        <position position="204"/>
    </location>
</feature>
<dbReference type="RefSeq" id="WP_345394523.1">
    <property type="nucleotide sequence ID" value="NZ_BAABHG010000006.1"/>
</dbReference>
<dbReference type="InterPro" id="IPR003817">
    <property type="entry name" value="PS_Dcarbxylase"/>
</dbReference>
<evidence type="ECO:0000256" key="6">
    <source>
        <dbReference type="ARBA" id="ARBA00023145"/>
    </source>
</evidence>
<keyword evidence="1 11" id="KW-1003">Cell membrane</keyword>
<dbReference type="GO" id="GO:0004609">
    <property type="term" value="F:phosphatidylserine decarboxylase activity"/>
    <property type="evidence" value="ECO:0007669"/>
    <property type="project" value="UniProtKB-EC"/>
</dbReference>
<dbReference type="EMBL" id="JBHUKU010000009">
    <property type="protein sequence ID" value="MFD2460852.1"/>
    <property type="molecule type" value="Genomic_DNA"/>
</dbReference>
<evidence type="ECO:0000256" key="1">
    <source>
        <dbReference type="ARBA" id="ARBA00022475"/>
    </source>
</evidence>
<dbReference type="NCBIfam" id="NF003679">
    <property type="entry name" value="PRK05305.1-3"/>
    <property type="match status" value="1"/>
</dbReference>
<dbReference type="Proteomes" id="UP001597419">
    <property type="component" value="Unassembled WGS sequence"/>
</dbReference>
<keyword evidence="9 11" id="KW-1208">Phospholipid metabolism</keyword>
<keyword evidence="6 11" id="KW-0865">Zymogen</keyword>
<comment type="PTM">
    <text evidence="11">Is synthesized initially as an inactive proenzyme. Formation of the active enzyme involves a self-maturation process in which the active site pyruvoyl group is generated from an internal serine residue via an autocatalytic post-translational modification. Two non-identical subunits are generated from the proenzyme in this reaction, and the pyruvate is formed at the N-terminus of the alpha chain, which is derived from the carboxyl end of the proenzyme. The post-translation cleavage follows an unusual pathway, termed non-hydrolytic serinolysis, in which the side chain hydroxyl group of the serine supplies its oxygen atom to form the C-terminus of the beta chain, while the remainder of the serine residue undergoes an oxidative deamination to produce ammonia and the pyruvoyl prosthetic group on the alpha chain.</text>
</comment>
<comment type="catalytic activity">
    <reaction evidence="11">
        <text>a 1,2-diacyl-sn-glycero-3-phospho-L-serine + H(+) = a 1,2-diacyl-sn-glycero-3-phosphoethanolamine + CO2</text>
        <dbReference type="Rhea" id="RHEA:20828"/>
        <dbReference type="ChEBI" id="CHEBI:15378"/>
        <dbReference type="ChEBI" id="CHEBI:16526"/>
        <dbReference type="ChEBI" id="CHEBI:57262"/>
        <dbReference type="ChEBI" id="CHEBI:64612"/>
        <dbReference type="EC" id="4.1.1.65"/>
    </reaction>
</comment>
<comment type="cofactor">
    <cofactor evidence="11">
        <name>pyruvate</name>
        <dbReference type="ChEBI" id="CHEBI:15361"/>
    </cofactor>
    <text evidence="11">Binds 1 pyruvoyl group covalently per subunit.</text>
</comment>
<dbReference type="Pfam" id="PF02666">
    <property type="entry name" value="PS_Dcarbxylase"/>
    <property type="match status" value="1"/>
</dbReference>
<evidence type="ECO:0000256" key="9">
    <source>
        <dbReference type="ARBA" id="ARBA00023264"/>
    </source>
</evidence>
<keyword evidence="13" id="KW-1185">Reference proteome</keyword>
<evidence type="ECO:0000313" key="12">
    <source>
        <dbReference type="EMBL" id="MFD2460852.1"/>
    </source>
</evidence>
<reference evidence="13" key="1">
    <citation type="journal article" date="2019" name="Int. J. Syst. Evol. Microbiol.">
        <title>The Global Catalogue of Microorganisms (GCM) 10K type strain sequencing project: providing services to taxonomists for standard genome sequencing and annotation.</title>
        <authorList>
            <consortium name="The Broad Institute Genomics Platform"/>
            <consortium name="The Broad Institute Genome Sequencing Center for Infectious Disease"/>
            <person name="Wu L."/>
            <person name="Ma J."/>
        </authorList>
    </citation>
    <scope>NUCLEOTIDE SEQUENCE [LARGE SCALE GENOMIC DNA]</scope>
    <source>
        <strain evidence="13">CGMCC 4.7643</strain>
    </source>
</reference>